<evidence type="ECO:0000259" key="11">
    <source>
        <dbReference type="PROSITE" id="PS50929"/>
    </source>
</evidence>
<feature type="transmembrane region" description="Helical" evidence="9">
    <location>
        <begin position="899"/>
        <end position="920"/>
    </location>
</feature>
<accession>A0A9N9XP69</accession>
<dbReference type="InterPro" id="IPR003439">
    <property type="entry name" value="ABC_transporter-like_ATP-bd"/>
</dbReference>
<dbReference type="CDD" id="cd03244">
    <property type="entry name" value="ABCC_MRP_domain2"/>
    <property type="match status" value="1"/>
</dbReference>
<dbReference type="InterPro" id="IPR044746">
    <property type="entry name" value="ABCC_6TM_D1"/>
</dbReference>
<feature type="transmembrane region" description="Helical" evidence="9">
    <location>
        <begin position="223"/>
        <end position="241"/>
    </location>
</feature>
<keyword evidence="5" id="KW-0547">Nucleotide-binding</keyword>
<dbReference type="FunFam" id="3.40.50.300:FF:000163">
    <property type="entry name" value="Multidrug resistance-associated protein member 4"/>
    <property type="match status" value="1"/>
</dbReference>
<protein>
    <submittedName>
        <fullName evidence="12">Uncharacterized protein</fullName>
    </submittedName>
</protein>
<gene>
    <name evidence="12" type="ORF">PHYEVI_LOCUS5897</name>
</gene>
<dbReference type="GO" id="GO:0140359">
    <property type="term" value="F:ABC-type transporter activity"/>
    <property type="evidence" value="ECO:0007669"/>
    <property type="project" value="InterPro"/>
</dbReference>
<dbReference type="PROSITE" id="PS50893">
    <property type="entry name" value="ABC_TRANSPORTER_2"/>
    <property type="match status" value="2"/>
</dbReference>
<dbReference type="InterPro" id="IPR011527">
    <property type="entry name" value="ABC1_TM_dom"/>
</dbReference>
<name>A0A9N9XP69_PHYSR</name>
<dbReference type="GO" id="GO:0005524">
    <property type="term" value="F:ATP binding"/>
    <property type="evidence" value="ECO:0007669"/>
    <property type="project" value="UniProtKB-KW"/>
</dbReference>
<evidence type="ECO:0000256" key="4">
    <source>
        <dbReference type="ARBA" id="ARBA00022737"/>
    </source>
</evidence>
<dbReference type="PROSITE" id="PS50929">
    <property type="entry name" value="ABC_TM1F"/>
    <property type="match status" value="2"/>
</dbReference>
<dbReference type="SUPFAM" id="SSF90123">
    <property type="entry name" value="ABC transporter transmembrane region"/>
    <property type="match status" value="2"/>
</dbReference>
<dbReference type="CDD" id="cd18580">
    <property type="entry name" value="ABC_6TM_ABCC_D2"/>
    <property type="match status" value="1"/>
</dbReference>
<feature type="transmembrane region" description="Helical" evidence="9">
    <location>
        <begin position="300"/>
        <end position="325"/>
    </location>
</feature>
<dbReference type="GO" id="GO:0016887">
    <property type="term" value="F:ATP hydrolysis activity"/>
    <property type="evidence" value="ECO:0007669"/>
    <property type="project" value="InterPro"/>
</dbReference>
<dbReference type="FunFam" id="3.40.50.300:FF:000973">
    <property type="entry name" value="Multidrug resistance-associated protein 4"/>
    <property type="match status" value="1"/>
</dbReference>
<feature type="transmembrane region" description="Helical" evidence="9">
    <location>
        <begin position="787"/>
        <end position="809"/>
    </location>
</feature>
<feature type="domain" description="ABC transporter" evidence="10">
    <location>
        <begin position="394"/>
        <end position="614"/>
    </location>
</feature>
<evidence type="ECO:0000313" key="13">
    <source>
        <dbReference type="Proteomes" id="UP001153712"/>
    </source>
</evidence>
<dbReference type="InterPro" id="IPR027417">
    <property type="entry name" value="P-loop_NTPase"/>
</dbReference>
<evidence type="ECO:0000256" key="7">
    <source>
        <dbReference type="ARBA" id="ARBA00022989"/>
    </source>
</evidence>
<dbReference type="SMART" id="SM00382">
    <property type="entry name" value="AAA"/>
    <property type="match status" value="2"/>
</dbReference>
<keyword evidence="4" id="KW-0677">Repeat</keyword>
<sequence>MEKVEEKRSPLEKSNVFSLLTFGYVLGLLRKGWKRDLDEEDLYALPKKCKSKYYGYQAIQQWKKTPTPFKFLLHKLGKVYLMFCFAHLTWTEFRSFLRPYGISRLITYFDKNQTTITETEAYYCASIVIFTKFFQFFFISHMLVLELKFLIQLRVSLQTLLYDKILRFSSTSLANSNSGNLITILTKDIHCIESNLWIFKDFAIFTVQSVTIFYLIWSKVGLAAFSAVVVYCIALPVQGYLCTRIAKLKLKVCKNSDDRLQLTQEVLSAIRVVKMYTWEKFYIRKITDSRRKEVAALLKMLLLHFVLVVIGLFVSGVTFLVLILTYIWLGNDTNTELIYYVLSLFGELTMAMGIMIPMNMSRTAEFAASLKRIGRVLAADELAKVKNIYSEAGIDVSNVAVRIEDKTILEEVSMKIARPGLHVVTGSVGTGKSSIFHVLIGLTNYQEGHCKIGGSISYAAQEPWLFPSSIKNNILFGEKFNKERYERVLKVCALDYDLSYLQNGDETLVAEGGLNLSKGQQARINLARCVYKQSDIYLLDDPLTALDGSVQDYIFNECLLKLLRGKIVVLVSQNDKHLKEADDVFTLKAGKLVCDDRSKLKSEDGDKRDDSIGNNVEKSVSIEKEILEKAALVANEKRYTNENLFRETQQTGTVELDVYKSYIKFGGGYLFLAGILLLNGTSQGTHILNEKLFAKWVDVQNINITSENGSLKMTYLNYYSISLIGSSIVTFITLYTLLRFARNASLAVHTAMISRIITAMMTFFDSHYLGNVVNRFSYDLNIVDEKLPLIFLHLFRAIFGCLGIIVIIITVNWIFVFPSAIFLTLILLLRFFYINTGRNLKRKEAITRSPLVAHLNCTVDGLSTIRAFDAEKRMADEFYRHQDLYSSAIFTMRVTQAAFTFYMGALSATFTTLIIAKYLFFKEETTAGNVGLVLTNILRISDLISWGVNEWIELETNMTSVERCLEYTKVNQELQTGNKSKDWPKEGEIAFKQVQLKYGSDDVSILKNINFVVEPKQHVGLVGRTGAGKSSIISTLFRLYDFEGTIEIDGEDTKTISLDYLRNNIVVIPQDPVLFTGTLRENLDPDRRHSDEEIWSILKKLLIEGSVKSLDAPVPSFSAGEKQLLCMGRAALRKCKIVVLDEITANMDAENDELIHSLVEQVFDGCTILMVAHRLNFILGCDRVIVMDKGEIVEFDEPKRLLQDGSSVFSRICDKAKS</sequence>
<dbReference type="CDD" id="cd18579">
    <property type="entry name" value="ABC_6TM_ABCC_D1"/>
    <property type="match status" value="1"/>
</dbReference>
<dbReference type="OrthoDB" id="6500128at2759"/>
<feature type="domain" description="ABC transporter" evidence="10">
    <location>
        <begin position="989"/>
        <end position="1214"/>
    </location>
</feature>
<dbReference type="Pfam" id="PF00005">
    <property type="entry name" value="ABC_tran"/>
    <property type="match status" value="2"/>
</dbReference>
<feature type="domain" description="ABC transmembrane type-1" evidence="11">
    <location>
        <begin position="692"/>
        <end position="956"/>
    </location>
</feature>
<evidence type="ECO:0000259" key="10">
    <source>
        <dbReference type="PROSITE" id="PS50893"/>
    </source>
</evidence>
<keyword evidence="13" id="KW-1185">Reference proteome</keyword>
<dbReference type="InterPro" id="IPR003593">
    <property type="entry name" value="AAA+_ATPase"/>
</dbReference>
<feature type="transmembrane region" description="Helical" evidence="9">
    <location>
        <begin position="815"/>
        <end position="833"/>
    </location>
</feature>
<dbReference type="SUPFAM" id="SSF52540">
    <property type="entry name" value="P-loop containing nucleoside triphosphate hydrolases"/>
    <property type="match status" value="2"/>
</dbReference>
<keyword evidence="3 9" id="KW-0812">Transmembrane</keyword>
<evidence type="ECO:0000256" key="6">
    <source>
        <dbReference type="ARBA" id="ARBA00022840"/>
    </source>
</evidence>
<feature type="transmembrane region" description="Helical" evidence="9">
    <location>
        <begin position="121"/>
        <end position="145"/>
    </location>
</feature>
<dbReference type="InterPro" id="IPR036640">
    <property type="entry name" value="ABC1_TM_sf"/>
</dbReference>
<dbReference type="Gene3D" id="1.20.1560.10">
    <property type="entry name" value="ABC transporter type 1, transmembrane domain"/>
    <property type="match status" value="2"/>
</dbReference>
<keyword evidence="8 9" id="KW-0472">Membrane</keyword>
<dbReference type="Proteomes" id="UP001153712">
    <property type="component" value="Chromosome 2"/>
</dbReference>
<dbReference type="GO" id="GO:0016020">
    <property type="term" value="C:membrane"/>
    <property type="evidence" value="ECO:0007669"/>
    <property type="project" value="UniProtKB-SubCell"/>
</dbReference>
<dbReference type="InterPro" id="IPR017871">
    <property type="entry name" value="ABC_transporter-like_CS"/>
</dbReference>
<evidence type="ECO:0000256" key="9">
    <source>
        <dbReference type="SAM" id="Phobius"/>
    </source>
</evidence>
<evidence type="ECO:0000256" key="2">
    <source>
        <dbReference type="ARBA" id="ARBA00022448"/>
    </source>
</evidence>
<feature type="domain" description="ABC transmembrane type-1" evidence="11">
    <location>
        <begin position="95"/>
        <end position="364"/>
    </location>
</feature>
<organism evidence="12 13">
    <name type="scientific">Phyllotreta striolata</name>
    <name type="common">Striped flea beetle</name>
    <name type="synonym">Crioceris striolata</name>
    <dbReference type="NCBI Taxonomy" id="444603"/>
    <lineage>
        <taxon>Eukaryota</taxon>
        <taxon>Metazoa</taxon>
        <taxon>Ecdysozoa</taxon>
        <taxon>Arthropoda</taxon>
        <taxon>Hexapoda</taxon>
        <taxon>Insecta</taxon>
        <taxon>Pterygota</taxon>
        <taxon>Neoptera</taxon>
        <taxon>Endopterygota</taxon>
        <taxon>Coleoptera</taxon>
        <taxon>Polyphaga</taxon>
        <taxon>Cucujiformia</taxon>
        <taxon>Chrysomeloidea</taxon>
        <taxon>Chrysomelidae</taxon>
        <taxon>Galerucinae</taxon>
        <taxon>Alticini</taxon>
        <taxon>Phyllotreta</taxon>
    </lineage>
</organism>
<comment type="subcellular location">
    <subcellularLocation>
        <location evidence="1">Membrane</location>
        <topology evidence="1">Multi-pass membrane protein</topology>
    </subcellularLocation>
</comment>
<dbReference type="FunFam" id="1.20.1560.10:FF:000013">
    <property type="entry name" value="ABC transporter C family member 2"/>
    <property type="match status" value="1"/>
</dbReference>
<proteinExistence type="predicted"/>
<dbReference type="InterPro" id="IPR050173">
    <property type="entry name" value="ABC_transporter_C-like"/>
</dbReference>
<evidence type="ECO:0000313" key="12">
    <source>
        <dbReference type="EMBL" id="CAG9859523.1"/>
    </source>
</evidence>
<evidence type="ECO:0000256" key="3">
    <source>
        <dbReference type="ARBA" id="ARBA00022692"/>
    </source>
</evidence>
<feature type="transmembrane region" description="Helical" evidence="9">
    <location>
        <begin position="337"/>
        <end position="356"/>
    </location>
</feature>
<keyword evidence="6" id="KW-0067">ATP-binding</keyword>
<dbReference type="InterPro" id="IPR044726">
    <property type="entry name" value="ABCC_6TM_D2"/>
</dbReference>
<dbReference type="AlphaFoldDB" id="A0A9N9XP69"/>
<evidence type="ECO:0000256" key="1">
    <source>
        <dbReference type="ARBA" id="ARBA00004141"/>
    </source>
</evidence>
<feature type="transmembrane region" description="Helical" evidence="9">
    <location>
        <begin position="744"/>
        <end position="766"/>
    </location>
</feature>
<keyword evidence="2" id="KW-0813">Transport</keyword>
<evidence type="ECO:0000256" key="8">
    <source>
        <dbReference type="ARBA" id="ARBA00023136"/>
    </source>
</evidence>
<dbReference type="EMBL" id="OU900095">
    <property type="protein sequence ID" value="CAG9859523.1"/>
    <property type="molecule type" value="Genomic_DNA"/>
</dbReference>
<dbReference type="Gene3D" id="3.40.50.300">
    <property type="entry name" value="P-loop containing nucleotide triphosphate hydrolases"/>
    <property type="match status" value="2"/>
</dbReference>
<dbReference type="PANTHER" id="PTHR24223:SF448">
    <property type="entry name" value="FI20146P1-RELATED"/>
    <property type="match status" value="1"/>
</dbReference>
<evidence type="ECO:0000256" key="5">
    <source>
        <dbReference type="ARBA" id="ARBA00022741"/>
    </source>
</evidence>
<reference evidence="12" key="1">
    <citation type="submission" date="2022-01" db="EMBL/GenBank/DDBJ databases">
        <authorList>
            <person name="King R."/>
        </authorList>
    </citation>
    <scope>NUCLEOTIDE SEQUENCE</scope>
</reference>
<dbReference type="PROSITE" id="PS00211">
    <property type="entry name" value="ABC_TRANSPORTER_1"/>
    <property type="match status" value="2"/>
</dbReference>
<keyword evidence="7 9" id="KW-1133">Transmembrane helix</keyword>
<dbReference type="PANTHER" id="PTHR24223">
    <property type="entry name" value="ATP-BINDING CASSETTE SUB-FAMILY C"/>
    <property type="match status" value="1"/>
</dbReference>
<feature type="transmembrane region" description="Helical" evidence="9">
    <location>
        <begin position="716"/>
        <end position="738"/>
    </location>
</feature>
<dbReference type="Pfam" id="PF00664">
    <property type="entry name" value="ABC_membrane"/>
    <property type="match status" value="2"/>
</dbReference>